<keyword evidence="3" id="KW-1185">Reference proteome</keyword>
<protein>
    <submittedName>
        <fullName evidence="2">Permease prefix domain 1-containing protein</fullName>
    </submittedName>
</protein>
<feature type="transmembrane region" description="Helical" evidence="1">
    <location>
        <begin position="82"/>
        <end position="101"/>
    </location>
</feature>
<gene>
    <name evidence="2" type="ORF">GCM10010411_65780</name>
</gene>
<comment type="caution">
    <text evidence="2">The sequence shown here is derived from an EMBL/GenBank/DDBJ whole genome shotgun (WGS) entry which is preliminary data.</text>
</comment>
<keyword evidence="1" id="KW-0812">Transmembrane</keyword>
<dbReference type="Proteomes" id="UP001501509">
    <property type="component" value="Unassembled WGS sequence"/>
</dbReference>
<keyword evidence="1" id="KW-0472">Membrane</keyword>
<keyword evidence="1" id="KW-1133">Transmembrane helix</keyword>
<evidence type="ECO:0000313" key="2">
    <source>
        <dbReference type="EMBL" id="GAA2620738.1"/>
    </source>
</evidence>
<name>A0ABP6CQN7_9ACTN</name>
<proteinExistence type="predicted"/>
<feature type="transmembrane region" description="Helical" evidence="1">
    <location>
        <begin position="163"/>
        <end position="184"/>
    </location>
</feature>
<reference evidence="3" key="1">
    <citation type="journal article" date="2019" name="Int. J. Syst. Evol. Microbiol.">
        <title>The Global Catalogue of Microorganisms (GCM) 10K type strain sequencing project: providing services to taxonomists for standard genome sequencing and annotation.</title>
        <authorList>
            <consortium name="The Broad Institute Genomics Platform"/>
            <consortium name="The Broad Institute Genome Sequencing Center for Infectious Disease"/>
            <person name="Wu L."/>
            <person name="Ma J."/>
        </authorList>
    </citation>
    <scope>NUCLEOTIDE SEQUENCE [LARGE SCALE GENOMIC DNA]</scope>
    <source>
        <strain evidence="3">JCM 6833</strain>
    </source>
</reference>
<feature type="transmembrane region" description="Helical" evidence="1">
    <location>
        <begin position="204"/>
        <end position="224"/>
    </location>
</feature>
<accession>A0ABP6CQN7</accession>
<dbReference type="Pfam" id="PF22564">
    <property type="entry name" value="HAAS"/>
    <property type="match status" value="1"/>
</dbReference>
<sequence length="299" mass="32460">MSPLTERYVHEVVRRIPADQRDDIAEELRTTIADTVEARGSGEREVLLEMGDPLRLAARYSGRPLALIGPDLYPAYVRLLKLLLWTVLPLITAIAVVADVLDDNDAGSAIGTGIGTALTVGAQMLAWLTVVFALIERVSKGTKVDTWTPDDLPELREPEKGTLGPAIAVAGNVLLIGLIVWQRIAEPFRAGSDERVQVLDPALWSGWIWPILASLAAIVAIQLIRIGMRRWTVPLAAGYAVAEAAFALPLAWVLYQKKFFSPAFLAEVEVLDSFYTIAALGVLAVSAGNVFSAFRAAHR</sequence>
<organism evidence="2 3">
    <name type="scientific">Actinomadura fulvescens</name>
    <dbReference type="NCBI Taxonomy" id="46160"/>
    <lineage>
        <taxon>Bacteria</taxon>
        <taxon>Bacillati</taxon>
        <taxon>Actinomycetota</taxon>
        <taxon>Actinomycetes</taxon>
        <taxon>Streptosporangiales</taxon>
        <taxon>Thermomonosporaceae</taxon>
        <taxon>Actinomadura</taxon>
    </lineage>
</organism>
<evidence type="ECO:0000256" key="1">
    <source>
        <dbReference type="SAM" id="Phobius"/>
    </source>
</evidence>
<feature type="transmembrane region" description="Helical" evidence="1">
    <location>
        <begin position="275"/>
        <end position="294"/>
    </location>
</feature>
<feature type="transmembrane region" description="Helical" evidence="1">
    <location>
        <begin position="236"/>
        <end position="255"/>
    </location>
</feature>
<dbReference type="RefSeq" id="WP_344546370.1">
    <property type="nucleotide sequence ID" value="NZ_BAAATD010000010.1"/>
</dbReference>
<evidence type="ECO:0000313" key="3">
    <source>
        <dbReference type="Proteomes" id="UP001501509"/>
    </source>
</evidence>
<feature type="transmembrane region" description="Helical" evidence="1">
    <location>
        <begin position="113"/>
        <end position="135"/>
    </location>
</feature>
<dbReference type="EMBL" id="BAAATD010000010">
    <property type="protein sequence ID" value="GAA2620738.1"/>
    <property type="molecule type" value="Genomic_DNA"/>
</dbReference>